<evidence type="ECO:0000256" key="9">
    <source>
        <dbReference type="ARBA" id="ARBA00038120"/>
    </source>
</evidence>
<gene>
    <name evidence="12" type="ORF">PM3016_6146</name>
</gene>
<evidence type="ECO:0000256" key="4">
    <source>
        <dbReference type="ARBA" id="ARBA00022679"/>
    </source>
</evidence>
<evidence type="ECO:0000256" key="2">
    <source>
        <dbReference type="ARBA" id="ARBA00022475"/>
    </source>
</evidence>
<evidence type="ECO:0000256" key="5">
    <source>
        <dbReference type="ARBA" id="ARBA00022746"/>
    </source>
</evidence>
<keyword evidence="4 12" id="KW-0808">Transferase</keyword>
<feature type="domain" description="Glycosyltransferase 2-like" evidence="11">
    <location>
        <begin position="22"/>
        <end position="146"/>
    </location>
</feature>
<evidence type="ECO:0000256" key="10">
    <source>
        <dbReference type="ARBA" id="ARBA00040345"/>
    </source>
</evidence>
<sequence>MKKRRRLRRHAAHRNPVSPQVSVIIPVLNERRTLARVIRQAYRVHPQTEVIVVSNGTVDGSDRTAARLGARVISYKQALGHDVGRSIGAKAAQGSVLLFLDGDMVIPAAKLRPYVQAVQQGVDVALNRYSGPAKSKRTHRVVLAKYALNVLLNKGELEGASMTTVPHAISRKALETIGAEALAVPPKAQAIASARGLRIKAVHLLSVGRLNPIRRSRKGGDPVGDLIIGDHLEAVEWLTRETGARGLRTDLGRKREFVR</sequence>
<evidence type="ECO:0000259" key="11">
    <source>
        <dbReference type="Pfam" id="PF00535"/>
    </source>
</evidence>
<reference evidence="12 13" key="1">
    <citation type="journal article" date="2012" name="J. Bacteriol.">
        <title>Complete Genome Sequence of Paenibacillus mucilaginosus 3016, a Bacterium Functional as Microbial Fertilizer.</title>
        <authorList>
            <person name="Ma M."/>
            <person name="Wang Z."/>
            <person name="Li L."/>
            <person name="Jiang X."/>
            <person name="Guan D."/>
            <person name="Cao F."/>
            <person name="Chen H."/>
            <person name="Wang X."/>
            <person name="Shen D."/>
            <person name="Du B."/>
            <person name="Li J."/>
        </authorList>
    </citation>
    <scope>NUCLEOTIDE SEQUENCE [LARGE SCALE GENOMIC DNA]</scope>
    <source>
        <strain evidence="12 13">3016</strain>
    </source>
</reference>
<dbReference type="EMBL" id="CP003235">
    <property type="protein sequence ID" value="AFC32789.1"/>
    <property type="molecule type" value="Genomic_DNA"/>
</dbReference>
<dbReference type="Proteomes" id="UP000007523">
    <property type="component" value="Chromosome"/>
</dbReference>
<evidence type="ECO:0000256" key="8">
    <source>
        <dbReference type="ARBA" id="ARBA00037904"/>
    </source>
</evidence>
<dbReference type="GO" id="GO:0016757">
    <property type="term" value="F:glycosyltransferase activity"/>
    <property type="evidence" value="ECO:0007669"/>
    <property type="project" value="UniProtKB-KW"/>
</dbReference>
<comment type="pathway">
    <text evidence="8">Carotenoid biosynthesis; staphyloxanthin biosynthesis; staphyloxanthin from farnesyl diphosphate: step 4/5.</text>
</comment>
<dbReference type="Pfam" id="PF00535">
    <property type="entry name" value="Glycos_transf_2"/>
    <property type="match status" value="1"/>
</dbReference>
<dbReference type="STRING" id="1116391.PM3016_6146"/>
<dbReference type="GO" id="GO:0016117">
    <property type="term" value="P:carotenoid biosynthetic process"/>
    <property type="evidence" value="ECO:0007669"/>
    <property type="project" value="UniProtKB-KW"/>
</dbReference>
<keyword evidence="2" id="KW-1003">Cell membrane</keyword>
<keyword evidence="13" id="KW-1185">Reference proteome</keyword>
<accession>H6NR96</accession>
<comment type="subcellular location">
    <subcellularLocation>
        <location evidence="1">Cell membrane</location>
    </subcellularLocation>
</comment>
<name>H6NR96_9BACL</name>
<dbReference type="InterPro" id="IPR029044">
    <property type="entry name" value="Nucleotide-diphossugar_trans"/>
</dbReference>
<dbReference type="PANTHER" id="PTHR43646:SF2">
    <property type="entry name" value="GLYCOSYLTRANSFERASE 2-LIKE DOMAIN-CONTAINING PROTEIN"/>
    <property type="match status" value="1"/>
</dbReference>
<dbReference type="KEGG" id="pmq:PM3016_6146"/>
<protein>
    <recommendedName>
        <fullName evidence="10">4,4'-diaponeurosporenoate glycosyltransferase</fullName>
    </recommendedName>
</protein>
<dbReference type="AlphaFoldDB" id="H6NR96"/>
<evidence type="ECO:0000256" key="7">
    <source>
        <dbReference type="ARBA" id="ARBA00037281"/>
    </source>
</evidence>
<dbReference type="HOGENOM" id="CLU_049288_0_0_9"/>
<dbReference type="SUPFAM" id="SSF53448">
    <property type="entry name" value="Nucleotide-diphospho-sugar transferases"/>
    <property type="match status" value="1"/>
</dbReference>
<dbReference type="PANTHER" id="PTHR43646">
    <property type="entry name" value="GLYCOSYLTRANSFERASE"/>
    <property type="match status" value="1"/>
</dbReference>
<organism evidence="12 13">
    <name type="scientific">Paenibacillus mucilaginosus 3016</name>
    <dbReference type="NCBI Taxonomy" id="1116391"/>
    <lineage>
        <taxon>Bacteria</taxon>
        <taxon>Bacillati</taxon>
        <taxon>Bacillota</taxon>
        <taxon>Bacilli</taxon>
        <taxon>Bacillales</taxon>
        <taxon>Paenibacillaceae</taxon>
        <taxon>Paenibacillus</taxon>
    </lineage>
</organism>
<dbReference type="InterPro" id="IPR001173">
    <property type="entry name" value="Glyco_trans_2-like"/>
</dbReference>
<evidence type="ECO:0000313" key="13">
    <source>
        <dbReference type="Proteomes" id="UP000007523"/>
    </source>
</evidence>
<proteinExistence type="inferred from homology"/>
<keyword evidence="6" id="KW-0472">Membrane</keyword>
<evidence type="ECO:0000256" key="1">
    <source>
        <dbReference type="ARBA" id="ARBA00004236"/>
    </source>
</evidence>
<evidence type="ECO:0000313" key="12">
    <source>
        <dbReference type="EMBL" id="AFC32789.1"/>
    </source>
</evidence>
<dbReference type="GO" id="GO:0005886">
    <property type="term" value="C:plasma membrane"/>
    <property type="evidence" value="ECO:0007669"/>
    <property type="project" value="UniProtKB-SubCell"/>
</dbReference>
<evidence type="ECO:0000256" key="6">
    <source>
        <dbReference type="ARBA" id="ARBA00023136"/>
    </source>
</evidence>
<dbReference type="Gene3D" id="3.90.550.10">
    <property type="entry name" value="Spore Coat Polysaccharide Biosynthesis Protein SpsA, Chain A"/>
    <property type="match status" value="1"/>
</dbReference>
<evidence type="ECO:0000256" key="3">
    <source>
        <dbReference type="ARBA" id="ARBA00022676"/>
    </source>
</evidence>
<keyword evidence="3" id="KW-0328">Glycosyltransferase</keyword>
<keyword evidence="5" id="KW-0125">Carotenoid biosynthesis</keyword>
<dbReference type="RefSeq" id="WP_014371998.1">
    <property type="nucleotide sequence ID" value="NC_016935.1"/>
</dbReference>
<comment type="similarity">
    <text evidence="9">Belongs to the glycosyltransferase 2 family. CrtQ subfamily.</text>
</comment>
<comment type="function">
    <text evidence="7">Catalyzes the glycosylation of 4,4'-diaponeurosporenoate, i.e. the esterification of glucose at the C1'' position with the carboxyl group of 4,4'-diaponeurosporenic acid, to form glycosyl-4,4'-diaponeurosporenoate. This is a step in the biosynthesis of staphyloxanthin, an orange pigment present in most staphylococci strains.</text>
</comment>